<evidence type="ECO:0000256" key="1">
    <source>
        <dbReference type="SAM" id="MobiDB-lite"/>
    </source>
</evidence>
<evidence type="ECO:0000313" key="3">
    <source>
        <dbReference type="Proteomes" id="UP001176941"/>
    </source>
</evidence>
<gene>
    <name evidence="2" type="ORF">MRATA1EN1_LOCUS8413</name>
</gene>
<feature type="region of interest" description="Disordered" evidence="1">
    <location>
        <begin position="59"/>
        <end position="88"/>
    </location>
</feature>
<name>A0ABN8YHW0_RANTA</name>
<protein>
    <submittedName>
        <fullName evidence="2">Uncharacterized protein</fullName>
    </submittedName>
</protein>
<evidence type="ECO:0000313" key="2">
    <source>
        <dbReference type="EMBL" id="CAI9159451.1"/>
    </source>
</evidence>
<proteinExistence type="predicted"/>
<dbReference type="EMBL" id="OX459955">
    <property type="protein sequence ID" value="CAI9159451.1"/>
    <property type="molecule type" value="Genomic_DNA"/>
</dbReference>
<reference evidence="2" key="1">
    <citation type="submission" date="2023-04" db="EMBL/GenBank/DDBJ databases">
        <authorList>
            <consortium name="ELIXIR-Norway"/>
        </authorList>
    </citation>
    <scope>NUCLEOTIDE SEQUENCE [LARGE SCALE GENOMIC DNA]</scope>
</reference>
<dbReference type="Proteomes" id="UP001176941">
    <property type="component" value="Chromosome 19"/>
</dbReference>
<feature type="compositionally biased region" description="Low complexity" evidence="1">
    <location>
        <begin position="59"/>
        <end position="68"/>
    </location>
</feature>
<accession>A0ABN8YHW0</accession>
<keyword evidence="3" id="KW-1185">Reference proteome</keyword>
<organism evidence="2 3">
    <name type="scientific">Rangifer tarandus platyrhynchus</name>
    <name type="common">Svalbard reindeer</name>
    <dbReference type="NCBI Taxonomy" id="3082113"/>
    <lineage>
        <taxon>Eukaryota</taxon>
        <taxon>Metazoa</taxon>
        <taxon>Chordata</taxon>
        <taxon>Craniata</taxon>
        <taxon>Vertebrata</taxon>
        <taxon>Euteleostomi</taxon>
        <taxon>Mammalia</taxon>
        <taxon>Eutheria</taxon>
        <taxon>Laurasiatheria</taxon>
        <taxon>Artiodactyla</taxon>
        <taxon>Ruminantia</taxon>
        <taxon>Pecora</taxon>
        <taxon>Cervidae</taxon>
        <taxon>Odocoileinae</taxon>
        <taxon>Rangifer</taxon>
    </lineage>
</organism>
<sequence>MGGPAALRRPRSWAGRLPGGTCGCPAAGLAGRPDLAGAELRPPSAAAARLARQPALSLGLGSDSAGSLRPPAALMSVEEEPAAEGLGR</sequence>